<dbReference type="InterPro" id="IPR003960">
    <property type="entry name" value="ATPase_AAA_CS"/>
</dbReference>
<dbReference type="GO" id="GO:0000502">
    <property type="term" value="C:proteasome complex"/>
    <property type="evidence" value="ECO:0007669"/>
    <property type="project" value="UniProtKB-KW"/>
</dbReference>
<sequence length="617" mass="67078">MGDAINNLPDAGASGPSEGRGTAAHPTGAEPVPPAAPQYSAPYAAGPGQLAVLERQLNVLRDKARNLDRQLSSATQNNSRLTTMLETAKTEILKLRAALENDGQPPYGFGTVLALNPRKPSTPAARSGAAGGAAVTEESVDVYASGRKMRVGLSPLLRIGELGVGQEVLLNEAFIIIAGLGYERVGELVTVKELMGSDRVLVVGRADEERVVRLSGALMAGKLRVGDALTIDGKTGYALEKVPRSEVENLILEEVPDISYSDIGGLASQIEQIRDAVELPFLHPDLYREHGLKAPKGILLYGPPGCGKTLIAKAVANSLAKRARERSGVKDQKSYFLNIKGPELLDKYVGETERQIRLIFSRAREKASDGSAVVVFFDEMDSLFRTRGTGVSSDVETTIVPQLLSEIDGVERLDNVIVIGASNREDMIDPAILRPGRLDVKVKINRPDAEAAADIFAKYVTTELPFHHFDVQANNGSLAETVAAMIQRTVEAMYATDKSNEFLEVTYANGDTEMLYFKDFNSGAVIQNVVDRAKKYAIKDLLLSGEKGIRIEHMLRAVVDEFREHEDMPNTTNPDDWARISGKKGERITYIRTIVQSKEGQLPGRTLETVRNTGQYL</sequence>
<dbReference type="InterPro" id="IPR022482">
    <property type="entry name" value="Proteasome_ATPase"/>
</dbReference>
<dbReference type="InterPro" id="IPR032501">
    <property type="entry name" value="Prot_ATP_ID_OB_2nd"/>
</dbReference>
<dbReference type="HAMAP" id="MF_02112">
    <property type="entry name" value="ARC_ATPase"/>
    <property type="match status" value="1"/>
</dbReference>
<organism evidence="8 9">
    <name type="scientific">Arthrobacter silviterrae</name>
    <dbReference type="NCBI Taxonomy" id="2026658"/>
    <lineage>
        <taxon>Bacteria</taxon>
        <taxon>Bacillati</taxon>
        <taxon>Actinomycetota</taxon>
        <taxon>Actinomycetes</taxon>
        <taxon>Micrococcales</taxon>
        <taxon>Micrococcaceae</taxon>
        <taxon>Arthrobacter</taxon>
    </lineage>
</organism>
<evidence type="ECO:0000256" key="1">
    <source>
        <dbReference type="ARBA" id="ARBA00022741"/>
    </source>
</evidence>
<dbReference type="EMBL" id="JAAKZI010000004">
    <property type="protein sequence ID" value="NGN82659.1"/>
    <property type="molecule type" value="Genomic_DNA"/>
</dbReference>
<dbReference type="NCBIfam" id="TIGR03689">
    <property type="entry name" value="pup_AAA"/>
    <property type="match status" value="1"/>
</dbReference>
<dbReference type="SUPFAM" id="SSF52540">
    <property type="entry name" value="P-loop containing nucleoside triphosphate hydrolases"/>
    <property type="match status" value="1"/>
</dbReference>
<dbReference type="InterPro" id="IPR050168">
    <property type="entry name" value="AAA_ATPase_domain"/>
</dbReference>
<protein>
    <recommendedName>
        <fullName evidence="4">AAA ATPase forming ring-shaped complexes</fullName>
        <shortName evidence="4">ARC</shortName>
    </recommendedName>
</protein>
<evidence type="ECO:0000313" key="9">
    <source>
        <dbReference type="Proteomes" id="UP000479226"/>
    </source>
</evidence>
<dbReference type="PANTHER" id="PTHR23077:SF144">
    <property type="entry name" value="PROTEASOME-ASSOCIATED ATPASE"/>
    <property type="match status" value="1"/>
</dbReference>
<evidence type="ECO:0000256" key="6">
    <source>
        <dbReference type="SAM" id="MobiDB-lite"/>
    </source>
</evidence>
<accession>A0ABX0DBE9</accession>
<dbReference type="InterPro" id="IPR027417">
    <property type="entry name" value="P-loop_NTPase"/>
</dbReference>
<evidence type="ECO:0000256" key="2">
    <source>
        <dbReference type="ARBA" id="ARBA00022840"/>
    </source>
</evidence>
<keyword evidence="2 4" id="KW-0067">ATP-binding</keyword>
<dbReference type="InterPro" id="IPR003593">
    <property type="entry name" value="AAA+_ATPase"/>
</dbReference>
<comment type="caution">
    <text evidence="8">The sequence shown here is derived from an EMBL/GenBank/DDBJ whole genome shotgun (WGS) entry which is preliminary data.</text>
</comment>
<evidence type="ECO:0000256" key="4">
    <source>
        <dbReference type="HAMAP-Rule" id="MF_02112"/>
    </source>
</evidence>
<dbReference type="PANTHER" id="PTHR23077">
    <property type="entry name" value="AAA-FAMILY ATPASE"/>
    <property type="match status" value="1"/>
</dbReference>
<evidence type="ECO:0000313" key="8">
    <source>
        <dbReference type="EMBL" id="NGN82659.1"/>
    </source>
</evidence>
<keyword evidence="1 4" id="KW-0547">Nucleotide-binding</keyword>
<feature type="coiled-coil region" evidence="4">
    <location>
        <begin position="50"/>
        <end position="91"/>
    </location>
</feature>
<keyword evidence="3 4" id="KW-0175">Coiled coil</keyword>
<feature type="binding site" evidence="4">
    <location>
        <begin position="305"/>
        <end position="310"/>
    </location>
    <ligand>
        <name>ATP</name>
        <dbReference type="ChEBI" id="CHEBI:30616"/>
    </ligand>
</feature>
<dbReference type="InterPro" id="IPR012340">
    <property type="entry name" value="NA-bd_OB-fold"/>
</dbReference>
<dbReference type="Pfam" id="PF00004">
    <property type="entry name" value="AAA"/>
    <property type="match status" value="1"/>
</dbReference>
<name>A0ABX0DBE9_9MICC</name>
<dbReference type="InterPro" id="IPR003959">
    <property type="entry name" value="ATPase_AAA_core"/>
</dbReference>
<dbReference type="Pfam" id="PF16450">
    <property type="entry name" value="Prot_ATP_ID_OB_C"/>
    <property type="match status" value="1"/>
</dbReference>
<comment type="subunit">
    <text evidence="4">Homohexamer. Assembles into a hexameric ring structure.</text>
</comment>
<comment type="similarity">
    <text evidence="4 5">Belongs to the AAA ATPase family.</text>
</comment>
<dbReference type="Proteomes" id="UP000479226">
    <property type="component" value="Unassembled WGS sequence"/>
</dbReference>
<proteinExistence type="inferred from homology"/>
<keyword evidence="9" id="KW-1185">Reference proteome</keyword>
<keyword evidence="8" id="KW-0647">Proteasome</keyword>
<gene>
    <name evidence="4 8" type="primary">arc</name>
    <name evidence="8" type="ORF">G6N77_04155</name>
</gene>
<dbReference type="Pfam" id="PF17758">
    <property type="entry name" value="Prot_ATP_ID_OB_N"/>
    <property type="match status" value="1"/>
</dbReference>
<dbReference type="Gene3D" id="3.40.50.300">
    <property type="entry name" value="P-loop containing nucleotide triphosphate hydrolases"/>
    <property type="match status" value="1"/>
</dbReference>
<evidence type="ECO:0000259" key="7">
    <source>
        <dbReference type="SMART" id="SM00382"/>
    </source>
</evidence>
<evidence type="ECO:0000256" key="5">
    <source>
        <dbReference type="RuleBase" id="RU003651"/>
    </source>
</evidence>
<dbReference type="PROSITE" id="PS00674">
    <property type="entry name" value="AAA"/>
    <property type="match status" value="1"/>
</dbReference>
<feature type="region of interest" description="Disordered" evidence="6">
    <location>
        <begin position="1"/>
        <end position="41"/>
    </location>
</feature>
<evidence type="ECO:0000256" key="3">
    <source>
        <dbReference type="ARBA" id="ARBA00023054"/>
    </source>
</evidence>
<dbReference type="Gene3D" id="1.20.5.170">
    <property type="match status" value="1"/>
</dbReference>
<dbReference type="SMART" id="SM00382">
    <property type="entry name" value="AAA"/>
    <property type="match status" value="1"/>
</dbReference>
<dbReference type="RefSeq" id="WP_165180747.1">
    <property type="nucleotide sequence ID" value="NZ_JAAKZI010000004.1"/>
</dbReference>
<reference evidence="8 9" key="1">
    <citation type="submission" date="2020-02" db="EMBL/GenBank/DDBJ databases">
        <title>Genome sequence of the type strain DSM 27180 of Arthrobacter silviterrae.</title>
        <authorList>
            <person name="Gao J."/>
            <person name="Sun J."/>
        </authorList>
    </citation>
    <scope>NUCLEOTIDE SEQUENCE [LARGE SCALE GENOMIC DNA]</scope>
    <source>
        <strain evidence="8 9">DSM 27180</strain>
    </source>
</reference>
<dbReference type="InterPro" id="IPR041626">
    <property type="entry name" value="Prot_ATP_ID_OB_N"/>
</dbReference>
<dbReference type="Gene3D" id="1.10.8.60">
    <property type="match status" value="1"/>
</dbReference>
<feature type="domain" description="AAA+ ATPase" evidence="7">
    <location>
        <begin position="294"/>
        <end position="448"/>
    </location>
</feature>
<dbReference type="Gene3D" id="2.40.50.140">
    <property type="entry name" value="Nucleic acid-binding proteins"/>
    <property type="match status" value="2"/>
</dbReference>